<evidence type="ECO:0000256" key="3">
    <source>
        <dbReference type="ARBA" id="ARBA00022618"/>
    </source>
</evidence>
<comment type="caution">
    <text evidence="7">The sequence shown here is derived from an EMBL/GenBank/DDBJ whole genome shotgun (WGS) entry which is preliminary data.</text>
</comment>
<sequence length="118" mass="13938">MKKIKNFTIEDLQTYEFPIELQGYKMEDVNVLLDEIQQDYIAFQSEIDELAQDLSQTQAELKRTKEENVNLKEQNKDFLTTHNKQIKENLSNSDIYARISNLESAMNKILNHLENNKK</sequence>
<evidence type="ECO:0000256" key="2">
    <source>
        <dbReference type="ARBA" id="ARBA00022490"/>
    </source>
</evidence>
<dbReference type="STRING" id="1399797.GCA_000518285_00381"/>
<dbReference type="Gene3D" id="6.10.250.660">
    <property type="match status" value="1"/>
</dbReference>
<feature type="coiled-coil region" evidence="6">
    <location>
        <begin position="33"/>
        <end position="81"/>
    </location>
</feature>
<name>A0A2S5RD77_9MOLU</name>
<comment type="subcellular location">
    <subcellularLocation>
        <location evidence="1">Cytoplasm</location>
    </subcellularLocation>
</comment>
<evidence type="ECO:0000256" key="6">
    <source>
        <dbReference type="SAM" id="Coils"/>
    </source>
</evidence>
<dbReference type="EMBL" id="PHNE01000004">
    <property type="protein sequence ID" value="PPE05258.1"/>
    <property type="molecule type" value="Genomic_DNA"/>
</dbReference>
<evidence type="ECO:0000313" key="7">
    <source>
        <dbReference type="EMBL" id="PPE05258.1"/>
    </source>
</evidence>
<evidence type="ECO:0000256" key="5">
    <source>
        <dbReference type="ARBA" id="ARBA00023306"/>
    </source>
</evidence>
<accession>A0A2S5RD77</accession>
<dbReference type="Pfam" id="PF05103">
    <property type="entry name" value="DivIVA"/>
    <property type="match status" value="1"/>
</dbReference>
<keyword evidence="3" id="KW-0132">Cell division</keyword>
<reference evidence="7 8" key="1">
    <citation type="submission" date="2017-11" db="EMBL/GenBank/DDBJ databases">
        <title>Genome sequence of Entomoplasma lucivorax PIPN-2 (ATCC 49196).</title>
        <authorList>
            <person name="Lo W.-S."/>
            <person name="Gasparich G.E."/>
            <person name="Kuo C.-H."/>
        </authorList>
    </citation>
    <scope>NUCLEOTIDE SEQUENCE [LARGE SCALE GENOMIC DNA]</scope>
    <source>
        <strain evidence="7 8">PIPN-2</strain>
    </source>
</reference>
<gene>
    <name evidence="7" type="ORF">ELUCI_v1c07940</name>
</gene>
<dbReference type="Proteomes" id="UP000237865">
    <property type="component" value="Unassembled WGS sequence"/>
</dbReference>
<dbReference type="GO" id="GO:0051301">
    <property type="term" value="P:cell division"/>
    <property type="evidence" value="ECO:0007669"/>
    <property type="project" value="UniProtKB-KW"/>
</dbReference>
<dbReference type="GO" id="GO:0005737">
    <property type="term" value="C:cytoplasm"/>
    <property type="evidence" value="ECO:0007669"/>
    <property type="project" value="UniProtKB-SubCell"/>
</dbReference>
<dbReference type="InterPro" id="IPR007793">
    <property type="entry name" value="DivIVA_fam"/>
</dbReference>
<keyword evidence="4 6" id="KW-0175">Coiled coil</keyword>
<dbReference type="NCBIfam" id="TIGR03544">
    <property type="entry name" value="DivI1A_domain"/>
    <property type="match status" value="1"/>
</dbReference>
<organism evidence="7 8">
    <name type="scientific">Williamsoniiplasma lucivorax</name>
    <dbReference type="NCBI Taxonomy" id="209274"/>
    <lineage>
        <taxon>Bacteria</taxon>
        <taxon>Bacillati</taxon>
        <taxon>Mycoplasmatota</taxon>
        <taxon>Mollicutes</taxon>
        <taxon>Entomoplasmatales</taxon>
        <taxon>Williamsoniiplasma</taxon>
    </lineage>
</organism>
<dbReference type="RefSeq" id="WP_028126448.1">
    <property type="nucleotide sequence ID" value="NZ_PHNE01000004.1"/>
</dbReference>
<keyword evidence="8" id="KW-1185">Reference proteome</keyword>
<dbReference type="InterPro" id="IPR019933">
    <property type="entry name" value="DivIVA_domain"/>
</dbReference>
<proteinExistence type="predicted"/>
<evidence type="ECO:0000256" key="1">
    <source>
        <dbReference type="ARBA" id="ARBA00004496"/>
    </source>
</evidence>
<keyword evidence="2" id="KW-0963">Cytoplasm</keyword>
<protein>
    <submittedName>
        <fullName evidence="7">DivIVA domain-containing protein</fullName>
    </submittedName>
</protein>
<evidence type="ECO:0000256" key="4">
    <source>
        <dbReference type="ARBA" id="ARBA00023054"/>
    </source>
</evidence>
<dbReference type="AlphaFoldDB" id="A0A2S5RD77"/>
<keyword evidence="5" id="KW-0131">Cell cycle</keyword>
<evidence type="ECO:0000313" key="8">
    <source>
        <dbReference type="Proteomes" id="UP000237865"/>
    </source>
</evidence>